<keyword evidence="3" id="KW-1185">Reference proteome</keyword>
<dbReference type="EMBL" id="JARKIE010000081">
    <property type="protein sequence ID" value="KAJ7688112.1"/>
    <property type="molecule type" value="Genomic_DNA"/>
</dbReference>
<name>A0AAD7DC97_MYCRO</name>
<comment type="caution">
    <text evidence="2">The sequence shown here is derived from an EMBL/GenBank/DDBJ whole genome shotgun (WGS) entry which is preliminary data.</text>
</comment>
<organism evidence="2 3">
    <name type="scientific">Mycena rosella</name>
    <name type="common">Pink bonnet</name>
    <name type="synonym">Agaricus rosellus</name>
    <dbReference type="NCBI Taxonomy" id="1033263"/>
    <lineage>
        <taxon>Eukaryota</taxon>
        <taxon>Fungi</taxon>
        <taxon>Dikarya</taxon>
        <taxon>Basidiomycota</taxon>
        <taxon>Agaricomycotina</taxon>
        <taxon>Agaricomycetes</taxon>
        <taxon>Agaricomycetidae</taxon>
        <taxon>Agaricales</taxon>
        <taxon>Marasmiineae</taxon>
        <taxon>Mycenaceae</taxon>
        <taxon>Mycena</taxon>
    </lineage>
</organism>
<feature type="signal peptide" evidence="1">
    <location>
        <begin position="1"/>
        <end position="22"/>
    </location>
</feature>
<feature type="chain" id="PRO_5042277988" description="Secreted protein" evidence="1">
    <location>
        <begin position="23"/>
        <end position="145"/>
    </location>
</feature>
<evidence type="ECO:0008006" key="4">
    <source>
        <dbReference type="Google" id="ProtNLM"/>
    </source>
</evidence>
<sequence>MRCGSAVLAMSICGFVPAPGIAARIAAGSNPFVLVLFRSTSSVVFCTSAAASAPPPRTNCSSCHRAWKSIVVILFKMRMHEGLSPKRRGSTHTLNSVGRHDVGPIRILRPGTELDSDVAPDATERVPGGFGEIGWRPNALQSKLS</sequence>
<gene>
    <name evidence="2" type="ORF">B0H17DRAFT_1135767</name>
</gene>
<protein>
    <recommendedName>
        <fullName evidence="4">Secreted protein</fullName>
    </recommendedName>
</protein>
<evidence type="ECO:0000313" key="3">
    <source>
        <dbReference type="Proteomes" id="UP001221757"/>
    </source>
</evidence>
<reference evidence="2" key="1">
    <citation type="submission" date="2023-03" db="EMBL/GenBank/DDBJ databases">
        <title>Massive genome expansion in bonnet fungi (Mycena s.s.) driven by repeated elements and novel gene families across ecological guilds.</title>
        <authorList>
            <consortium name="Lawrence Berkeley National Laboratory"/>
            <person name="Harder C.B."/>
            <person name="Miyauchi S."/>
            <person name="Viragh M."/>
            <person name="Kuo A."/>
            <person name="Thoen E."/>
            <person name="Andreopoulos B."/>
            <person name="Lu D."/>
            <person name="Skrede I."/>
            <person name="Drula E."/>
            <person name="Henrissat B."/>
            <person name="Morin E."/>
            <person name="Kohler A."/>
            <person name="Barry K."/>
            <person name="LaButti K."/>
            <person name="Morin E."/>
            <person name="Salamov A."/>
            <person name="Lipzen A."/>
            <person name="Mereny Z."/>
            <person name="Hegedus B."/>
            <person name="Baldrian P."/>
            <person name="Stursova M."/>
            <person name="Weitz H."/>
            <person name="Taylor A."/>
            <person name="Grigoriev I.V."/>
            <person name="Nagy L.G."/>
            <person name="Martin F."/>
            <person name="Kauserud H."/>
        </authorList>
    </citation>
    <scope>NUCLEOTIDE SEQUENCE</scope>
    <source>
        <strain evidence="2">CBHHK067</strain>
    </source>
</reference>
<accession>A0AAD7DC97</accession>
<proteinExistence type="predicted"/>
<keyword evidence="1" id="KW-0732">Signal</keyword>
<dbReference type="AlphaFoldDB" id="A0AAD7DC97"/>
<evidence type="ECO:0000313" key="2">
    <source>
        <dbReference type="EMBL" id="KAJ7688112.1"/>
    </source>
</evidence>
<evidence type="ECO:0000256" key="1">
    <source>
        <dbReference type="SAM" id="SignalP"/>
    </source>
</evidence>
<dbReference type="Proteomes" id="UP001221757">
    <property type="component" value="Unassembled WGS sequence"/>
</dbReference>